<dbReference type="STRING" id="270351.Maq22A_c07445"/>
<sequence>MAGSGRMDARILRHGAGPRQGDAPPIVFVLKNDARLCARVLDGTSRRSGRFSPKRRGTGSFLSFELFHKKNILVDITVRSADAALAFEAGDRLPAAVI</sequence>
<name>A0A0C6EXH9_9HYPH</name>
<evidence type="ECO:0000313" key="1">
    <source>
        <dbReference type="EMBL" id="BAQ44821.1"/>
    </source>
</evidence>
<dbReference type="EMBL" id="AP014704">
    <property type="protein sequence ID" value="BAQ44821.1"/>
    <property type="molecule type" value="Genomic_DNA"/>
</dbReference>
<dbReference type="KEGG" id="maqu:Maq22A_c07445"/>
<proteinExistence type="predicted"/>
<reference evidence="2" key="2">
    <citation type="submission" date="2015-01" db="EMBL/GenBank/DDBJ databases">
        <title>Complete genome sequence of Methylobacterium aquaticum strain 22A.</title>
        <authorList>
            <person name="Tani A."/>
            <person name="Ogura Y."/>
            <person name="Hayashi T."/>
        </authorList>
    </citation>
    <scope>NUCLEOTIDE SEQUENCE [LARGE SCALE GENOMIC DNA]</scope>
    <source>
        <strain evidence="2">MA-22A</strain>
    </source>
</reference>
<dbReference type="PATRIC" id="fig|270351.10.peg.1419"/>
<gene>
    <name evidence="1" type="ORF">Maq22A_c07445</name>
</gene>
<reference evidence="1 2" key="1">
    <citation type="journal article" date="2015" name="Genome Announc.">
        <title>Complete Genome Sequence of Methylobacterium aquaticum Strain 22A, Isolated from Racomitrium japonicum Moss.</title>
        <authorList>
            <person name="Tani A."/>
            <person name="Ogura Y."/>
            <person name="Hayashi T."/>
            <person name="Kimbara K."/>
        </authorList>
    </citation>
    <scope>NUCLEOTIDE SEQUENCE [LARGE SCALE GENOMIC DNA]</scope>
    <source>
        <strain evidence="1 2">MA-22A</strain>
    </source>
</reference>
<dbReference type="Proteomes" id="UP000061432">
    <property type="component" value="Chromosome"/>
</dbReference>
<organism evidence="1 2">
    <name type="scientific">Methylobacterium aquaticum</name>
    <dbReference type="NCBI Taxonomy" id="270351"/>
    <lineage>
        <taxon>Bacteria</taxon>
        <taxon>Pseudomonadati</taxon>
        <taxon>Pseudomonadota</taxon>
        <taxon>Alphaproteobacteria</taxon>
        <taxon>Hyphomicrobiales</taxon>
        <taxon>Methylobacteriaceae</taxon>
        <taxon>Methylobacterium</taxon>
    </lineage>
</organism>
<dbReference type="AlphaFoldDB" id="A0A0C6EXH9"/>
<protein>
    <submittedName>
        <fullName evidence="1">Uncharacterized protein</fullName>
    </submittedName>
</protein>
<evidence type="ECO:0000313" key="2">
    <source>
        <dbReference type="Proteomes" id="UP000061432"/>
    </source>
</evidence>
<accession>A0A0C6EXH9</accession>